<dbReference type="Gene3D" id="3.90.550.20">
    <property type="match status" value="1"/>
</dbReference>
<accession>A0A6C0C081</accession>
<dbReference type="InterPro" id="IPR029044">
    <property type="entry name" value="Nucleotide-diphossugar_trans"/>
</dbReference>
<evidence type="ECO:0000313" key="1">
    <source>
        <dbReference type="EMBL" id="QHS97826.1"/>
    </source>
</evidence>
<dbReference type="Pfam" id="PF05704">
    <property type="entry name" value="Caps_synth"/>
    <property type="match status" value="1"/>
</dbReference>
<name>A0A6C0C081_9ZZZZ</name>
<reference evidence="1" key="1">
    <citation type="journal article" date="2020" name="Nature">
        <title>Giant virus diversity and host interactions through global metagenomics.</title>
        <authorList>
            <person name="Schulz F."/>
            <person name="Roux S."/>
            <person name="Paez-Espino D."/>
            <person name="Jungbluth S."/>
            <person name="Walsh D.A."/>
            <person name="Denef V.J."/>
            <person name="McMahon K.D."/>
            <person name="Konstantinidis K.T."/>
            <person name="Eloe-Fadrosh E.A."/>
            <person name="Kyrpides N.C."/>
            <person name="Woyke T."/>
        </authorList>
    </citation>
    <scope>NUCLEOTIDE SEQUENCE</scope>
    <source>
        <strain evidence="1">GVMAG-M-3300020182-33</strain>
    </source>
</reference>
<proteinExistence type="predicted"/>
<dbReference type="AlphaFoldDB" id="A0A6C0C081"/>
<dbReference type="SUPFAM" id="SSF53448">
    <property type="entry name" value="Nucleotide-diphospho-sugar transferases"/>
    <property type="match status" value="1"/>
</dbReference>
<protein>
    <submittedName>
        <fullName evidence="1">Uncharacterized protein</fullName>
    </submittedName>
</protein>
<organism evidence="1">
    <name type="scientific">viral metagenome</name>
    <dbReference type="NCBI Taxonomy" id="1070528"/>
    <lineage>
        <taxon>unclassified sequences</taxon>
        <taxon>metagenomes</taxon>
        <taxon>organismal metagenomes</taxon>
    </lineage>
</organism>
<dbReference type="EMBL" id="MN739305">
    <property type="protein sequence ID" value="QHS97826.1"/>
    <property type="molecule type" value="Genomic_DNA"/>
</dbReference>
<sequence>MSYVSKLQVPPYVVFVCWFGGYRNKASMKGNRLSAYTSLQKNIGVPLVMITDENIADYVAVHPAFQYLSGNHKSDYARCALLNKFGGGYHDIKHRSKTWKNEWNVDNWTADDNVWMYCVRERHPSHIGYPPGKKHIQAQYKRLGSMGWLISKPRTPFLQDLQAAIHAEMDNNLDKLRQHPGHKPGGYYSDTPFRPDVPKDSYPLRWLQVMGELSHPLMLEYSDKIKFGLPSPDTHLSYK</sequence>
<dbReference type="GO" id="GO:0016757">
    <property type="term" value="F:glycosyltransferase activity"/>
    <property type="evidence" value="ECO:0007669"/>
    <property type="project" value="InterPro"/>
</dbReference>
<dbReference type="InterPro" id="IPR008441">
    <property type="entry name" value="AfumC-like_glycosyl_Trfase"/>
</dbReference>